<dbReference type="PANTHER" id="PTHR43115">
    <property type="entry name" value="DEHYDROGENASE/REDUCTASE SDR FAMILY MEMBER 11"/>
    <property type="match status" value="1"/>
</dbReference>
<sequence length="249" mass="27352">MERWQNKVAVVTGASSGIGEAIVKDLVRNGLQVIGLARRLDRMENIKKQLPAQQQRYLTPMKCDISDSEAVNQVFDKIIAQFGGIDIMVNNAGCMKLGQLTTMDAGVIQQVLQTNVMGVIYCTQRAFQSMKERNVAGHVIIINSIAGHGIVSMGNMLPETNIYSPTKFALRAATEIYRQEFKGFGTKVKVTSISPGAVETEIIPDSFRSMIGENILRCEDISSAALYAISTPPNVQIHEMIIKPVGEMF</sequence>
<evidence type="ECO:0000256" key="3">
    <source>
        <dbReference type="RuleBase" id="RU000363"/>
    </source>
</evidence>
<dbReference type="PRINTS" id="PR00080">
    <property type="entry name" value="SDRFAMILY"/>
</dbReference>
<evidence type="ECO:0000313" key="5">
    <source>
        <dbReference type="Proteomes" id="UP000095300"/>
    </source>
</evidence>
<dbReference type="Gene3D" id="3.40.50.720">
    <property type="entry name" value="NAD(P)-binding Rossmann-like Domain"/>
    <property type="match status" value="1"/>
</dbReference>
<evidence type="ECO:0000256" key="2">
    <source>
        <dbReference type="ARBA" id="ARBA00023002"/>
    </source>
</evidence>
<dbReference type="FunFam" id="3.40.50.720:FF:000047">
    <property type="entry name" value="NADP-dependent L-serine/L-allo-threonine dehydrogenase"/>
    <property type="match status" value="1"/>
</dbReference>
<dbReference type="PRINTS" id="PR00081">
    <property type="entry name" value="GDHRDH"/>
</dbReference>
<proteinExistence type="inferred from homology"/>
<name>A0A1I8NQX2_STOCA</name>
<dbReference type="PANTHER" id="PTHR43115:SF4">
    <property type="entry name" value="DEHYDROGENASE_REDUCTASE SDR FAMILY MEMBER 11"/>
    <property type="match status" value="1"/>
</dbReference>
<dbReference type="InterPro" id="IPR002347">
    <property type="entry name" value="SDR_fam"/>
</dbReference>
<keyword evidence="2" id="KW-0560">Oxidoreductase</keyword>
<dbReference type="OrthoDB" id="1933717at2759"/>
<dbReference type="SUPFAM" id="SSF51735">
    <property type="entry name" value="NAD(P)-binding Rossmann-fold domains"/>
    <property type="match status" value="1"/>
</dbReference>
<evidence type="ECO:0000313" key="4">
    <source>
        <dbReference type="EnsemblMetazoa" id="SCAU001246-PA"/>
    </source>
</evidence>
<evidence type="ECO:0000256" key="1">
    <source>
        <dbReference type="ARBA" id="ARBA00006484"/>
    </source>
</evidence>
<dbReference type="InterPro" id="IPR036291">
    <property type="entry name" value="NAD(P)-bd_dom_sf"/>
</dbReference>
<reference evidence="4" key="1">
    <citation type="submission" date="2020-05" db="UniProtKB">
        <authorList>
            <consortium name="EnsemblMetazoa"/>
        </authorList>
    </citation>
    <scope>IDENTIFICATION</scope>
    <source>
        <strain evidence="4">USDA</strain>
    </source>
</reference>
<gene>
    <name evidence="4" type="primary">106091620</name>
</gene>
<comment type="similarity">
    <text evidence="1 3">Belongs to the short-chain dehydrogenases/reductases (SDR) family.</text>
</comment>
<organism evidence="4 5">
    <name type="scientific">Stomoxys calcitrans</name>
    <name type="common">Stable fly</name>
    <name type="synonym">Conops calcitrans</name>
    <dbReference type="NCBI Taxonomy" id="35570"/>
    <lineage>
        <taxon>Eukaryota</taxon>
        <taxon>Metazoa</taxon>
        <taxon>Ecdysozoa</taxon>
        <taxon>Arthropoda</taxon>
        <taxon>Hexapoda</taxon>
        <taxon>Insecta</taxon>
        <taxon>Pterygota</taxon>
        <taxon>Neoptera</taxon>
        <taxon>Endopterygota</taxon>
        <taxon>Diptera</taxon>
        <taxon>Brachycera</taxon>
        <taxon>Muscomorpha</taxon>
        <taxon>Muscoidea</taxon>
        <taxon>Muscidae</taxon>
        <taxon>Stomoxys</taxon>
    </lineage>
</organism>
<dbReference type="Proteomes" id="UP000095300">
    <property type="component" value="Unassembled WGS sequence"/>
</dbReference>
<dbReference type="VEuPathDB" id="VectorBase:SCAU001246"/>
<protein>
    <recommendedName>
        <fullName evidence="6">Dehydrogenase</fullName>
    </recommendedName>
</protein>
<accession>A0A1I8NQX2</accession>
<dbReference type="KEGG" id="scac:106091620"/>
<keyword evidence="5" id="KW-1185">Reference proteome</keyword>
<dbReference type="Pfam" id="PF00106">
    <property type="entry name" value="adh_short"/>
    <property type="match status" value="1"/>
</dbReference>
<dbReference type="GO" id="GO:0016616">
    <property type="term" value="F:oxidoreductase activity, acting on the CH-OH group of donors, NAD or NADP as acceptor"/>
    <property type="evidence" value="ECO:0007669"/>
    <property type="project" value="UniProtKB-ARBA"/>
</dbReference>
<dbReference type="EnsemblMetazoa" id="SCAU001246-RA">
    <property type="protein sequence ID" value="SCAU001246-PA"/>
    <property type="gene ID" value="SCAU001246"/>
</dbReference>
<dbReference type="STRING" id="35570.A0A1I8NQX2"/>
<evidence type="ECO:0008006" key="6">
    <source>
        <dbReference type="Google" id="ProtNLM"/>
    </source>
</evidence>
<dbReference type="AlphaFoldDB" id="A0A1I8NQX2"/>